<dbReference type="EMBL" id="JAKKPZ010000025">
    <property type="protein sequence ID" value="KAI1710606.1"/>
    <property type="molecule type" value="Genomic_DNA"/>
</dbReference>
<evidence type="ECO:0000259" key="11">
    <source>
        <dbReference type="Pfam" id="PF00955"/>
    </source>
</evidence>
<dbReference type="Gene3D" id="1.10.287.570">
    <property type="entry name" value="Helical hairpin bin"/>
    <property type="match status" value="1"/>
</dbReference>
<reference evidence="13" key="1">
    <citation type="submission" date="2022-01" db="EMBL/GenBank/DDBJ databases">
        <title>Genome Sequence Resource for Two Populations of Ditylenchus destructor, the Migratory Endoparasitic Phytonematode.</title>
        <authorList>
            <person name="Zhang H."/>
            <person name="Lin R."/>
            <person name="Xie B."/>
        </authorList>
    </citation>
    <scope>NUCLEOTIDE SEQUENCE</scope>
    <source>
        <strain evidence="13">BazhouSP</strain>
    </source>
</reference>
<feature type="transmembrane region" description="Helical" evidence="9">
    <location>
        <begin position="1199"/>
        <end position="1221"/>
    </location>
</feature>
<gene>
    <name evidence="13" type="ORF">DdX_10666</name>
</gene>
<evidence type="ECO:0000256" key="8">
    <source>
        <dbReference type="ARBA" id="ARBA00023136"/>
    </source>
</evidence>
<evidence type="ECO:0000256" key="9">
    <source>
        <dbReference type="RuleBase" id="RU362035"/>
    </source>
</evidence>
<keyword evidence="7 9" id="KW-0406">Ion transport</keyword>
<dbReference type="InterPro" id="IPR016152">
    <property type="entry name" value="PTrfase/Anion_transptr"/>
</dbReference>
<feature type="domain" description="Bicarbonate transporter-like transmembrane" evidence="11">
    <location>
        <begin position="703"/>
        <end position="1301"/>
    </location>
</feature>
<evidence type="ECO:0000313" key="14">
    <source>
        <dbReference type="Proteomes" id="UP001201812"/>
    </source>
</evidence>
<feature type="transmembrane region" description="Helical" evidence="9">
    <location>
        <begin position="731"/>
        <end position="753"/>
    </location>
</feature>
<keyword evidence="8 9" id="KW-0472">Membrane</keyword>
<keyword evidence="3 9" id="KW-0813">Transport</keyword>
<feature type="transmembrane region" description="Helical" evidence="9">
    <location>
        <begin position="1268"/>
        <end position="1285"/>
    </location>
</feature>
<feature type="transmembrane region" description="Helical" evidence="9">
    <location>
        <begin position="1241"/>
        <end position="1261"/>
    </location>
</feature>
<evidence type="ECO:0000256" key="10">
    <source>
        <dbReference type="SAM" id="MobiDB-lite"/>
    </source>
</evidence>
<evidence type="ECO:0000259" key="12">
    <source>
        <dbReference type="Pfam" id="PF07565"/>
    </source>
</evidence>
<keyword evidence="14" id="KW-1185">Reference proteome</keyword>
<sequence>MSEVTFLTRFSDLMRFHMYPETLEETSKEDSTLANPTSPLLPKNSSSNSVQDSESDCRSAKIQDSNINGPHLLASYLLSQNRQQGNNIAENGRPQNFKGGCVRRLHSDQNSSSSMERQHPERQRHNQHVKFNIGESPSDNLDVLQALLTNQHNSTDDDGNSAPPPRNKSESSLVSENSEMVDPLCLSKAGHKDHHPREVLVELYDLHLKDESAPDGYWEEAARWIKYEEDVEGVDQRWGQPHVAFLSFHALLCLRKCMTRGIFVLDSQVNSFNSLCELIANTMASDGAAHVPTRKLSRISTAASSLFDLHRHNHYDRHSEQTLCQTVNETTDGNNCNTENHNGTHNASRNSPARRSISASPLQHPCLHHQNLLALKRSSIGEFDPNGPRRSFPHTPPTIDECDEDHTDSNANTVQSRDKRFSAPAIANLKLDIGSLRSENSSQKETPNPEKTEVDTPTAPNGMPKRRQSLTQFWSSALAELRRNTAASNASGIDLAHFKGDIVMRNLPEGTESCQVFVGALRSLKRTRFVMIRLASPCYMPEIVDGPLPIRFVFVILGPPLTDGSYHELGRAISTLMSNKDFNSIAYSARDKSHLIEGIDKFLDGSVVIPPGEVDSKRLLSTDEIKKALKRRKLESEMSTTKKGANELTVEEGDAAQSTANGPGSTDPAKRPPSSVCSSMGKGGSTGHSSSRSLPSGKQQYTCFNGMISDLRNRFPLYWSDIRDAANFQCLTSVVFMFFASFAPAITFGGLMGKYTNEKMGTIETLFAQCVCGIIWGLFSAQPLLIMSATGPVLIFEASLYTFCENLNLDFLTVRLYAGMFIFMISVCITAVDGSRLLVYVTRFTEDIFATLISAIFIAESLHFVWHTFQENPVEDYRYYQEAHINCDVKGESAMSSHPTPIRAMRGNLLPMTSDPLPIPFTVDGATELRHPNHTAAAAAAFNAALASVKAAASSGGPSAAVAQQLLMVPRRIPCSDAEPNTALLTAIIVFATFILAFMLKKLRDSFYLGRHLRRALGDFGVLIAIALVAVLVHVCLPDPYLKRLEMPDHINFTNPEQRGHGLIITGIFDVESWYGIFVALVAALLVFILLFVETEITELLLMRKERGCRKGSGMNWDLVLVGFCALLCSIFGLPWMCAAAVQSLAHCSSLTVLKKKAPGARPEVDHVIEQRVTTVAVSVLIGMIAFAGSYLRLAMASLFGVFLYLGIMNLSGVQLVHRVVLFLIPEKYLPATPYTEQMSIWRMHLYTWIQLGCLFLVYAVKYFKKTALAFPFVLMLFIILRHTILPKIFSEKELKAIDGEQLAEDDEWMERDFYESAHIPA</sequence>
<evidence type="ECO:0000313" key="13">
    <source>
        <dbReference type="EMBL" id="KAI1710606.1"/>
    </source>
</evidence>
<feature type="transmembrane region" description="Helical" evidence="9">
    <location>
        <begin position="848"/>
        <end position="869"/>
    </location>
</feature>
<feature type="domain" description="Band 3 cytoplasmic" evidence="12">
    <location>
        <begin position="198"/>
        <end position="347"/>
    </location>
</feature>
<evidence type="ECO:0000256" key="5">
    <source>
        <dbReference type="ARBA" id="ARBA00022692"/>
    </source>
</evidence>
<feature type="compositionally biased region" description="Polar residues" evidence="10">
    <location>
        <begin position="437"/>
        <end position="446"/>
    </location>
</feature>
<dbReference type="GO" id="GO:0015701">
    <property type="term" value="P:bicarbonate transport"/>
    <property type="evidence" value="ECO:0007669"/>
    <property type="project" value="TreeGrafter"/>
</dbReference>
<feature type="transmembrane region" description="Helical" evidence="9">
    <location>
        <begin position="1114"/>
        <end position="1137"/>
    </location>
</feature>
<dbReference type="PRINTS" id="PR01231">
    <property type="entry name" value="HCO3TRNSPORT"/>
</dbReference>
<feature type="transmembrane region" description="Helical" evidence="9">
    <location>
        <begin position="765"/>
        <end position="796"/>
    </location>
</feature>
<feature type="transmembrane region" description="Helical" evidence="9">
    <location>
        <begin position="1173"/>
        <end position="1192"/>
    </location>
</feature>
<dbReference type="FunFam" id="1.10.287.570:FF:000001">
    <property type="entry name" value="Anion exchange protein"/>
    <property type="match status" value="1"/>
</dbReference>
<feature type="region of interest" description="Disordered" evidence="10">
    <location>
        <begin position="380"/>
        <end position="466"/>
    </location>
</feature>
<dbReference type="GO" id="GO:0005886">
    <property type="term" value="C:plasma membrane"/>
    <property type="evidence" value="ECO:0007669"/>
    <property type="project" value="UniProtKB-SubCell"/>
</dbReference>
<proteinExistence type="inferred from homology"/>
<name>A0AAD4MXS6_9BILA</name>
<feature type="region of interest" description="Disordered" evidence="10">
    <location>
        <begin position="25"/>
        <end position="65"/>
    </location>
</feature>
<dbReference type="GO" id="GO:0008509">
    <property type="term" value="F:monoatomic anion transmembrane transporter activity"/>
    <property type="evidence" value="ECO:0007669"/>
    <property type="project" value="InterPro"/>
</dbReference>
<keyword evidence="5 9" id="KW-0812">Transmembrane</keyword>
<dbReference type="InterPro" id="IPR013769">
    <property type="entry name" value="Band3_cytoplasmic_dom"/>
</dbReference>
<feature type="transmembrane region" description="Helical" evidence="9">
    <location>
        <begin position="1020"/>
        <end position="1037"/>
    </location>
</feature>
<feature type="compositionally biased region" description="Low complexity" evidence="10">
    <location>
        <begin position="35"/>
        <end position="52"/>
    </location>
</feature>
<keyword evidence="6 9" id="KW-1133">Transmembrane helix</keyword>
<evidence type="ECO:0000256" key="4">
    <source>
        <dbReference type="ARBA" id="ARBA00022475"/>
    </source>
</evidence>
<dbReference type="InterPro" id="IPR011531">
    <property type="entry name" value="HCO3_transpt-like_TM_dom"/>
</dbReference>
<keyword evidence="4" id="KW-1003">Cell membrane</keyword>
<evidence type="ECO:0000256" key="6">
    <source>
        <dbReference type="ARBA" id="ARBA00022989"/>
    </source>
</evidence>
<feature type="region of interest" description="Disordered" evidence="10">
    <location>
        <begin position="86"/>
        <end position="125"/>
    </location>
</feature>
<evidence type="ECO:0000256" key="1">
    <source>
        <dbReference type="ARBA" id="ARBA00004651"/>
    </source>
</evidence>
<dbReference type="Pfam" id="PF07565">
    <property type="entry name" value="Band_3_cyto"/>
    <property type="match status" value="2"/>
</dbReference>
<dbReference type="Gene3D" id="3.40.930.10">
    <property type="entry name" value="Mannitol-specific EII, Chain A"/>
    <property type="match status" value="1"/>
</dbReference>
<comment type="caution">
    <text evidence="13">The sequence shown here is derived from an EMBL/GenBank/DDBJ whole genome shotgun (WGS) entry which is preliminary data.</text>
</comment>
<evidence type="ECO:0000256" key="3">
    <source>
        <dbReference type="ARBA" id="ARBA00022448"/>
    </source>
</evidence>
<protein>
    <recommendedName>
        <fullName evidence="9">Anion exchange protein</fullName>
    </recommendedName>
</protein>
<feature type="transmembrane region" description="Helical" evidence="9">
    <location>
        <begin position="816"/>
        <end position="841"/>
    </location>
</feature>
<evidence type="ECO:0000256" key="7">
    <source>
        <dbReference type="ARBA" id="ARBA00023065"/>
    </source>
</evidence>
<comment type="similarity">
    <text evidence="2 9">Belongs to the anion exchanger (TC 2.A.31) family.</text>
</comment>
<evidence type="ECO:0000256" key="2">
    <source>
        <dbReference type="ARBA" id="ARBA00010993"/>
    </source>
</evidence>
<dbReference type="SUPFAM" id="SSF55804">
    <property type="entry name" value="Phoshotransferase/anion transport protein"/>
    <property type="match status" value="2"/>
</dbReference>
<dbReference type="NCBIfam" id="TIGR00834">
    <property type="entry name" value="ae"/>
    <property type="match status" value="1"/>
</dbReference>
<dbReference type="GO" id="GO:0051453">
    <property type="term" value="P:regulation of intracellular pH"/>
    <property type="evidence" value="ECO:0007669"/>
    <property type="project" value="TreeGrafter"/>
</dbReference>
<dbReference type="PANTHER" id="PTHR11453:SF47">
    <property type="entry name" value="ANION EXCHANGE PROTEIN"/>
    <property type="match status" value="1"/>
</dbReference>
<feature type="region of interest" description="Disordered" evidence="10">
    <location>
        <begin position="632"/>
        <end position="697"/>
    </location>
</feature>
<dbReference type="GO" id="GO:0005452">
    <property type="term" value="F:solute:inorganic anion antiporter activity"/>
    <property type="evidence" value="ECO:0007669"/>
    <property type="project" value="InterPro"/>
</dbReference>
<feature type="transmembrane region" description="Helical" evidence="9">
    <location>
        <begin position="1073"/>
        <end position="1093"/>
    </location>
</feature>
<dbReference type="InterPro" id="IPR003020">
    <property type="entry name" value="HCO3_transpt_euk"/>
</dbReference>
<dbReference type="Proteomes" id="UP001201812">
    <property type="component" value="Unassembled WGS sequence"/>
</dbReference>
<comment type="subcellular location">
    <subcellularLocation>
        <location evidence="1">Cell membrane</location>
        <topology evidence="1">Multi-pass membrane protein</topology>
    </subcellularLocation>
    <subcellularLocation>
        <location evidence="9">Membrane</location>
        <topology evidence="9">Multi-pass membrane protein</topology>
    </subcellularLocation>
</comment>
<feature type="region of interest" description="Disordered" evidence="10">
    <location>
        <begin position="151"/>
        <end position="176"/>
    </location>
</feature>
<accession>A0AAD4MXS6</accession>
<feature type="transmembrane region" description="Helical" evidence="9">
    <location>
        <begin position="982"/>
        <end position="1000"/>
    </location>
</feature>
<feature type="domain" description="Band 3 cytoplasmic" evidence="12">
    <location>
        <begin position="426"/>
        <end position="616"/>
    </location>
</feature>
<feature type="region of interest" description="Disordered" evidence="10">
    <location>
        <begin position="334"/>
        <end position="360"/>
    </location>
</feature>
<feature type="compositionally biased region" description="Polar residues" evidence="10">
    <location>
        <begin position="687"/>
        <end position="697"/>
    </location>
</feature>
<organism evidence="13 14">
    <name type="scientific">Ditylenchus destructor</name>
    <dbReference type="NCBI Taxonomy" id="166010"/>
    <lineage>
        <taxon>Eukaryota</taxon>
        <taxon>Metazoa</taxon>
        <taxon>Ecdysozoa</taxon>
        <taxon>Nematoda</taxon>
        <taxon>Chromadorea</taxon>
        <taxon>Rhabditida</taxon>
        <taxon>Tylenchina</taxon>
        <taxon>Tylenchomorpha</taxon>
        <taxon>Sphaerularioidea</taxon>
        <taxon>Anguinidae</taxon>
        <taxon>Anguininae</taxon>
        <taxon>Ditylenchus</taxon>
    </lineage>
</organism>
<dbReference type="Pfam" id="PF00955">
    <property type="entry name" value="HCO3_cotransp"/>
    <property type="match status" value="1"/>
</dbReference>
<dbReference type="PANTHER" id="PTHR11453">
    <property type="entry name" value="ANION EXCHANGE PROTEIN"/>
    <property type="match status" value="1"/>
</dbReference>